<name>A0A1H9YB00_9PSED</name>
<dbReference type="Proteomes" id="UP000182332">
    <property type="component" value="Unassembled WGS sequence"/>
</dbReference>
<dbReference type="EMBL" id="FOHW01000001">
    <property type="protein sequence ID" value="SES66029.1"/>
    <property type="molecule type" value="Genomic_DNA"/>
</dbReference>
<feature type="region of interest" description="Disordered" evidence="1">
    <location>
        <begin position="89"/>
        <end position="109"/>
    </location>
</feature>
<evidence type="ECO:0000313" key="4">
    <source>
        <dbReference type="Proteomes" id="UP000182332"/>
    </source>
</evidence>
<evidence type="ECO:0000313" key="2">
    <source>
        <dbReference type="EMBL" id="HEF24890.1"/>
    </source>
</evidence>
<reference evidence="2" key="2">
    <citation type="journal article" date="2020" name="mSystems">
        <title>Genome- and Community-Level Interaction Insights into Carbon Utilization and Element Cycling Functions of Hydrothermarchaeota in Hydrothermal Sediment.</title>
        <authorList>
            <person name="Zhou Z."/>
            <person name="Liu Y."/>
            <person name="Xu W."/>
            <person name="Pan J."/>
            <person name="Luo Z.H."/>
            <person name="Li M."/>
        </authorList>
    </citation>
    <scope>NUCLEOTIDE SEQUENCE [LARGE SCALE GENOMIC DNA]</scope>
    <source>
        <strain evidence="2">SpSt-200</strain>
    </source>
</reference>
<protein>
    <submittedName>
        <fullName evidence="3">Uncharacterized protein</fullName>
    </submittedName>
</protein>
<evidence type="ECO:0000313" key="3">
    <source>
        <dbReference type="EMBL" id="SES66029.1"/>
    </source>
</evidence>
<dbReference type="AlphaFoldDB" id="A0A1H9YB00"/>
<dbReference type="OrthoDB" id="6891850at2"/>
<gene>
    <name evidence="2" type="ORF">ENP23_03880</name>
    <name evidence="3" type="ORF">SAMN05216197_101149</name>
</gene>
<proteinExistence type="predicted"/>
<dbReference type="RefSeq" id="WP_139214416.1">
    <property type="nucleotide sequence ID" value="NZ_FOHW01000001.1"/>
</dbReference>
<evidence type="ECO:0000256" key="1">
    <source>
        <dbReference type="SAM" id="MobiDB-lite"/>
    </source>
</evidence>
<sequence>MNTWYSKSLGEGTVVYSRLRALNELRHQMCPDAPCPYSLYMDAVSAETIVLFDPRQIVLASAFGAMPCGQPNINGVRLIDLEYRPLPVSAQSSQMFSSPRIRTEPRLYA</sequence>
<organism evidence="3 4">
    <name type="scientific">Pseudomonas graminis</name>
    <dbReference type="NCBI Taxonomy" id="158627"/>
    <lineage>
        <taxon>Bacteria</taxon>
        <taxon>Pseudomonadati</taxon>
        <taxon>Pseudomonadota</taxon>
        <taxon>Gammaproteobacteria</taxon>
        <taxon>Pseudomonadales</taxon>
        <taxon>Pseudomonadaceae</taxon>
        <taxon>Pseudomonas</taxon>
    </lineage>
</organism>
<reference evidence="3 4" key="1">
    <citation type="submission" date="2016-10" db="EMBL/GenBank/DDBJ databases">
        <authorList>
            <person name="de Groot N.N."/>
        </authorList>
    </citation>
    <scope>NUCLEOTIDE SEQUENCE [LARGE SCALE GENOMIC DNA]</scope>
    <source>
        <strain evidence="3 4">DSM 11363</strain>
    </source>
</reference>
<dbReference type="EMBL" id="DSIN01000011">
    <property type="protein sequence ID" value="HEF24890.1"/>
    <property type="molecule type" value="Genomic_DNA"/>
</dbReference>
<accession>A0A1H9YB00</accession>